<organism evidence="9 12">
    <name type="scientific">Halanaeroarchaeum sulfurireducens</name>
    <dbReference type="NCBI Taxonomy" id="1604004"/>
    <lineage>
        <taxon>Archaea</taxon>
        <taxon>Methanobacteriati</taxon>
        <taxon>Methanobacteriota</taxon>
        <taxon>Stenosarchaea group</taxon>
        <taxon>Halobacteria</taxon>
        <taxon>Halobacteriales</taxon>
        <taxon>Halobacteriaceae</taxon>
        <taxon>Halanaeroarchaeum</taxon>
    </lineage>
</organism>
<name>A0A0F7PB65_9EURY</name>
<evidence type="ECO:0000256" key="5">
    <source>
        <dbReference type="ARBA" id="ARBA00023136"/>
    </source>
</evidence>
<evidence type="ECO:0000313" key="9">
    <source>
        <dbReference type="EMBL" id="AKH97962.1"/>
    </source>
</evidence>
<dbReference type="Proteomes" id="UP000060390">
    <property type="component" value="Chromosome"/>
</dbReference>
<keyword evidence="3 7" id="KW-0812">Transmembrane</keyword>
<feature type="transmembrane region" description="Helical" evidence="7">
    <location>
        <begin position="261"/>
        <end position="281"/>
    </location>
</feature>
<dbReference type="InterPro" id="IPR050189">
    <property type="entry name" value="MFS_Efflux_Transporters"/>
</dbReference>
<proteinExistence type="predicted"/>
<dbReference type="PROSITE" id="PS50850">
    <property type="entry name" value="MFS"/>
    <property type="match status" value="1"/>
</dbReference>
<dbReference type="PANTHER" id="PTHR43124:SF3">
    <property type="entry name" value="CHLORAMPHENICOL EFFLUX PUMP RV0191"/>
    <property type="match status" value="1"/>
</dbReference>
<feature type="transmembrane region" description="Helical" evidence="7">
    <location>
        <begin position="387"/>
        <end position="405"/>
    </location>
</feature>
<dbReference type="KEGG" id="hsf:HLASA_1469"/>
<feature type="transmembrane region" description="Helical" evidence="7">
    <location>
        <begin position="325"/>
        <end position="347"/>
    </location>
</feature>
<feature type="transmembrane region" description="Helical" evidence="7">
    <location>
        <begin position="151"/>
        <end position="171"/>
    </location>
</feature>
<evidence type="ECO:0000313" key="11">
    <source>
        <dbReference type="Proteomes" id="UP000060390"/>
    </source>
</evidence>
<accession>A0A0F7PB65</accession>
<dbReference type="GO" id="GO:0022857">
    <property type="term" value="F:transmembrane transporter activity"/>
    <property type="evidence" value="ECO:0007669"/>
    <property type="project" value="InterPro"/>
</dbReference>
<dbReference type="Proteomes" id="UP000069906">
    <property type="component" value="Chromosome"/>
</dbReference>
<keyword evidence="9" id="KW-0762">Sugar transport</keyword>
<dbReference type="InterPro" id="IPR011701">
    <property type="entry name" value="MFS"/>
</dbReference>
<dbReference type="AlphaFoldDB" id="A0A0F7PB65"/>
<dbReference type="HOGENOM" id="CLU_054152_0_0_2"/>
<dbReference type="Gene3D" id="1.20.1250.20">
    <property type="entry name" value="MFS general substrate transporter like domains"/>
    <property type="match status" value="2"/>
</dbReference>
<evidence type="ECO:0000256" key="6">
    <source>
        <dbReference type="SAM" id="MobiDB-lite"/>
    </source>
</evidence>
<feature type="transmembrane region" description="Helical" evidence="7">
    <location>
        <begin position="64"/>
        <end position="88"/>
    </location>
</feature>
<dbReference type="EMBL" id="CP011564">
    <property type="protein sequence ID" value="ALG82356.1"/>
    <property type="molecule type" value="Genomic_DNA"/>
</dbReference>
<dbReference type="InterPro" id="IPR020846">
    <property type="entry name" value="MFS_dom"/>
</dbReference>
<feature type="region of interest" description="Disordered" evidence="6">
    <location>
        <begin position="1"/>
        <end position="22"/>
    </location>
</feature>
<dbReference type="EMBL" id="CP008874">
    <property type="protein sequence ID" value="AKH97962.1"/>
    <property type="molecule type" value="Genomic_DNA"/>
</dbReference>
<comment type="subcellular location">
    <subcellularLocation>
        <location evidence="1">Cell membrane</location>
        <topology evidence="1">Multi-pass membrane protein</topology>
    </subcellularLocation>
</comment>
<evidence type="ECO:0000259" key="8">
    <source>
        <dbReference type="PROSITE" id="PS50850"/>
    </source>
</evidence>
<keyword evidence="2" id="KW-1003">Cell membrane</keyword>
<feature type="transmembrane region" description="Helical" evidence="7">
    <location>
        <begin position="24"/>
        <end position="44"/>
    </location>
</feature>
<keyword evidence="5 7" id="KW-0472">Membrane</keyword>
<gene>
    <name evidence="10" type="ORF">HLASA_1469</name>
    <name evidence="9" type="ORF">HLASF_1482</name>
</gene>
<evidence type="ECO:0000313" key="12">
    <source>
        <dbReference type="Proteomes" id="UP000069906"/>
    </source>
</evidence>
<feature type="transmembrane region" description="Helical" evidence="7">
    <location>
        <begin position="183"/>
        <end position="204"/>
    </location>
</feature>
<keyword evidence="12" id="KW-1185">Reference proteome</keyword>
<dbReference type="InterPro" id="IPR036259">
    <property type="entry name" value="MFS_trans_sf"/>
</dbReference>
<dbReference type="STRING" id="1604004.HLASA_1469"/>
<evidence type="ECO:0000256" key="1">
    <source>
        <dbReference type="ARBA" id="ARBA00004651"/>
    </source>
</evidence>
<reference evidence="10 11" key="3">
    <citation type="journal article" date="2016" name="Stand. Genomic Sci.">
        <title>Complete genome sequence of 'Halanaeroarchaeum sulfurireducens' M27-SA2, a sulfur-reducing and acetate-oxidizing haloarchaeon from the deep-sea hypersaline anoxic lake Medee.</title>
        <authorList>
            <person name="Messina E."/>
            <person name="Sorokin D.Y."/>
            <person name="Kublanov I.V."/>
            <person name="Toshchakov S."/>
            <person name="Lopatina A."/>
            <person name="Arcadi E."/>
            <person name="Smedile F."/>
            <person name="La Spada G."/>
            <person name="La Cono V."/>
            <person name="Yakimov M.M."/>
        </authorList>
    </citation>
    <scope>NUCLEOTIDE SEQUENCE [LARGE SCALE GENOMIC DNA]</scope>
    <source>
        <strain evidence="10 11">M27-SA2</strain>
    </source>
</reference>
<dbReference type="PANTHER" id="PTHR43124">
    <property type="entry name" value="PURINE EFFLUX PUMP PBUE"/>
    <property type="match status" value="1"/>
</dbReference>
<reference evidence="11" key="2">
    <citation type="submission" date="2015-05" db="EMBL/GenBank/DDBJ databases">
        <title>Complete genome sequence of Halanaeroarchaeum sulfurireducens type strain M27-SA2, a sulfate-reducer haloarchaeon from marine anoxic lake Medee.</title>
        <authorList>
            <person name="Messina E."/>
            <person name="Kublanov I.V."/>
            <person name="Toshchakov S."/>
            <person name="Arcadi E."/>
            <person name="La Spada G."/>
            <person name="La Cono V."/>
            <person name="Yakimov M.M."/>
        </authorList>
    </citation>
    <scope>NUCLEOTIDE SEQUENCE [LARGE SCALE GENOMIC DNA]</scope>
    <source>
        <strain evidence="11">M27-SA2</strain>
    </source>
</reference>
<feature type="transmembrane region" description="Helical" evidence="7">
    <location>
        <begin position="359"/>
        <end position="381"/>
    </location>
</feature>
<evidence type="ECO:0000313" key="10">
    <source>
        <dbReference type="EMBL" id="ALG82356.1"/>
    </source>
</evidence>
<evidence type="ECO:0000256" key="4">
    <source>
        <dbReference type="ARBA" id="ARBA00022989"/>
    </source>
</evidence>
<keyword evidence="9" id="KW-0813">Transport</keyword>
<feature type="transmembrane region" description="Helical" evidence="7">
    <location>
        <begin position="95"/>
        <end position="114"/>
    </location>
</feature>
<reference evidence="9 12" key="1">
    <citation type="journal article" date="2015" name="ISME J.">
        <title>Elemental sulfur and acetate can support life of a novel strictly anaerobic haloarchaeon.</title>
        <authorList>
            <person name="Sorokin D.Y."/>
            <person name="Kublanov I.V."/>
            <person name="Gavrilov S.N."/>
            <person name="Rojo D."/>
            <person name="Roman P."/>
            <person name="Golyshin P.N."/>
            <person name="Slepak V.Z."/>
            <person name="Smedile F."/>
            <person name="Ferrer M."/>
            <person name="Messina E."/>
            <person name="La Cono V."/>
            <person name="Yakimov M.M."/>
        </authorList>
    </citation>
    <scope>NUCLEOTIDE SEQUENCE [LARGE SCALE GENOMIC DNA]</scope>
    <source>
        <strain evidence="9 12">HSR2</strain>
    </source>
</reference>
<protein>
    <submittedName>
        <fullName evidence="9">Sugar transporter</fullName>
    </submittedName>
</protein>
<dbReference type="KEGG" id="hsu:HLASF_1482"/>
<dbReference type="SUPFAM" id="SSF103473">
    <property type="entry name" value="MFS general substrate transporter"/>
    <property type="match status" value="1"/>
</dbReference>
<feature type="transmembrane region" description="Helical" evidence="7">
    <location>
        <begin position="301"/>
        <end position="319"/>
    </location>
</feature>
<dbReference type="Pfam" id="PF07690">
    <property type="entry name" value="MFS_1"/>
    <property type="match status" value="1"/>
</dbReference>
<dbReference type="PATRIC" id="fig|1604004.4.peg.1548"/>
<dbReference type="GO" id="GO:0005886">
    <property type="term" value="C:plasma membrane"/>
    <property type="evidence" value="ECO:0007669"/>
    <property type="project" value="UniProtKB-SubCell"/>
</dbReference>
<evidence type="ECO:0000256" key="3">
    <source>
        <dbReference type="ARBA" id="ARBA00022692"/>
    </source>
</evidence>
<feature type="transmembrane region" description="Helical" evidence="7">
    <location>
        <begin position="232"/>
        <end position="249"/>
    </location>
</feature>
<evidence type="ECO:0000256" key="7">
    <source>
        <dbReference type="SAM" id="Phobius"/>
    </source>
</evidence>
<feature type="domain" description="Major facilitator superfamily (MFS) profile" evidence="8">
    <location>
        <begin position="26"/>
        <end position="413"/>
    </location>
</feature>
<sequence length="414" mass="43272">MYERSVPLGMSSGRDTSDSDRRSTTATVGVILGASLISMGLAAFEIVPASVTPMIRESLQIGPSLAGLIVSIMFGIAVLTSLPAGIVLDRTNSRVAIAAATFVLLIAGGWAWYAGVNGEYWSVILSRAFAGVAYVVVWNAGIDVVSRGVSFSNQATAVSVFTASGPLGFALGQGAGPIVARHFGWPAIFLVFNGITVLGLVIFWPASTGLGRSEGAAPSLQEFRTVIQSRDVWTVGFLGFLSYSLYLFVNTWGSSYLTEEIGLTLAVSGFLVAAFPAVGVISRIGGGFLSDRLFESRRRPILYGSFGLAAPLLLLFTHVRSIPVLAGVLLLSGFAIQLSLGLTFTYVRELVDIRVAATAVAFQTSIGLTGAFLSPIAGGVVVEKAGFGTAFFLAGVLAIVGILVTKSAQEPTRL</sequence>
<keyword evidence="4 7" id="KW-1133">Transmembrane helix</keyword>
<evidence type="ECO:0000256" key="2">
    <source>
        <dbReference type="ARBA" id="ARBA00022475"/>
    </source>
</evidence>